<sequence length="392" mass="43571">MSSKLWRKWRLSRWRKLRRVLSKATPQIKRPALIGAAVFGVIALLAFLGIANTTNAFYMPQSLGENAVSYQVWGMKPSNLLMALPIGAFLVVLARSFVGMKAFGLFTPMLIAIAFLQIGPIYGPLVLMSAVGVGMLVAPTLLKLRMTRVGFLGVLISFVVFVLAALQVAFDTELQVDAFPVVVTALVVERWYRQWEKDGPWEAFSIAMSTFFLALIIQFVMVSRVALTLIEISPLVLPGFAGLAIALLGRYRGLRISEIKRFAPIWLEGRRNAKAIAALEEAAQATEVSNGTDEPKTEEEDIIIAPVAPRIPQIPIPTFGTSFGRELAPIEVRKPDGRDSWDQLAQRHHRQIQPALGDRTSARQGGGQSGPERWRRRNYRHDMRNLQLWGSA</sequence>
<reference evidence="4 5" key="1">
    <citation type="submission" date="2020-11" db="EMBL/GenBank/DDBJ databases">
        <title>Erythrobacter sediminis sp. nov., a marine bacterium from a tidal flat of Garorim Bay.</title>
        <authorList>
            <person name="Kim D."/>
            <person name="Yoo Y."/>
            <person name="Kim J.-J."/>
        </authorList>
    </citation>
    <scope>NUCLEOTIDE SEQUENCE [LARGE SCALE GENOMIC DNA]</scope>
    <source>
        <strain evidence="4 5">JGD-13</strain>
    </source>
</reference>
<keyword evidence="2" id="KW-0472">Membrane</keyword>
<keyword evidence="5" id="KW-1185">Reference proteome</keyword>
<dbReference type="EMBL" id="JAEANY010000001">
    <property type="protein sequence ID" value="MBH5321176.1"/>
    <property type="molecule type" value="Genomic_DNA"/>
</dbReference>
<evidence type="ECO:0000256" key="1">
    <source>
        <dbReference type="SAM" id="MobiDB-lite"/>
    </source>
</evidence>
<proteinExistence type="predicted"/>
<dbReference type="InterPro" id="IPR025840">
    <property type="entry name" value="7TM_transglut"/>
</dbReference>
<feature type="transmembrane region" description="Helical" evidence="2">
    <location>
        <begin position="232"/>
        <end position="251"/>
    </location>
</feature>
<evidence type="ECO:0000256" key="2">
    <source>
        <dbReference type="SAM" id="Phobius"/>
    </source>
</evidence>
<gene>
    <name evidence="4" type="ORF">I5L03_01095</name>
</gene>
<feature type="transmembrane region" description="Helical" evidence="2">
    <location>
        <begin position="204"/>
        <end position="226"/>
    </location>
</feature>
<evidence type="ECO:0000313" key="5">
    <source>
        <dbReference type="Proteomes" id="UP000602442"/>
    </source>
</evidence>
<feature type="transmembrane region" description="Helical" evidence="2">
    <location>
        <begin position="80"/>
        <end position="98"/>
    </location>
</feature>
<keyword evidence="2" id="KW-1133">Transmembrane helix</keyword>
<comment type="caution">
    <text evidence="4">The sequence shown here is derived from an EMBL/GenBank/DDBJ whole genome shotgun (WGS) entry which is preliminary data.</text>
</comment>
<feature type="domain" description="7 transmembrane helices usually fused to an inactive transglutaminase" evidence="3">
    <location>
        <begin position="79"/>
        <end position="265"/>
    </location>
</feature>
<evidence type="ECO:0000259" key="3">
    <source>
        <dbReference type="Pfam" id="PF14402"/>
    </source>
</evidence>
<dbReference type="Proteomes" id="UP000602442">
    <property type="component" value="Unassembled WGS sequence"/>
</dbReference>
<keyword evidence="2" id="KW-0812">Transmembrane</keyword>
<name>A0ABS0N1P8_9SPHN</name>
<evidence type="ECO:0000313" key="4">
    <source>
        <dbReference type="EMBL" id="MBH5321176.1"/>
    </source>
</evidence>
<organism evidence="4 5">
    <name type="scientific">Aurantiacibacter sediminis</name>
    <dbReference type="NCBI Taxonomy" id="2793064"/>
    <lineage>
        <taxon>Bacteria</taxon>
        <taxon>Pseudomonadati</taxon>
        <taxon>Pseudomonadota</taxon>
        <taxon>Alphaproteobacteria</taxon>
        <taxon>Sphingomonadales</taxon>
        <taxon>Erythrobacteraceae</taxon>
        <taxon>Aurantiacibacter</taxon>
    </lineage>
</organism>
<protein>
    <recommendedName>
        <fullName evidence="3">7 transmembrane helices usually fused to an inactive transglutaminase domain-containing protein</fullName>
    </recommendedName>
</protein>
<feature type="region of interest" description="Disordered" evidence="1">
    <location>
        <begin position="349"/>
        <end position="379"/>
    </location>
</feature>
<accession>A0ABS0N1P8</accession>
<dbReference type="Pfam" id="PF14402">
    <property type="entry name" value="7TM_transglut"/>
    <property type="match status" value="1"/>
</dbReference>
<feature type="transmembrane region" description="Helical" evidence="2">
    <location>
        <begin position="149"/>
        <end position="170"/>
    </location>
</feature>
<dbReference type="RefSeq" id="WP_197919865.1">
    <property type="nucleotide sequence ID" value="NZ_CAWPTA010000006.1"/>
</dbReference>